<sequence length="413" mass="44568">MSDRDGAAPGWLESRARHWQFSPPLKTAFTVTAVLLTIIVVLVFMQFRGDFTPKTELTLISQRAGLVMDPGSKVTYNGVEVGRVTGVDSIERDGTTQAKLSLNVNPKYVALIPANAIAEVKASTVFGNKYVSFRSPPNPTKQRISSGDVIDVSHVTTEFNTLFETLISISEKVDPVKLNMTLSAAAEALNGLGTKFGQSIVNGNAVLDDVNPQMPQIRSNVRQLSNLADVYIKASPQFWDSLDHAVTTARTLNDQQKDLDAALLASTGFGNTGADIFERGGPYFVRGQADLIPTAQLLDTYSPAIMCTVRNYATSDAKTSAGGNGYSIDFHIGLTGAPNPYVYPDNLPRVNAKGGPGGAPGCWQPITHDFWPAPFLVADYGASLAPYNHFELGQPLLTEYVWGRQVGENTINP</sequence>
<reference evidence="4" key="1">
    <citation type="submission" date="2022-08" db="EMBL/GenBank/DDBJ databases">
        <title>Whole genome sequencing of non-tuberculosis mycobacteria type-strains.</title>
        <authorList>
            <person name="Igarashi Y."/>
            <person name="Osugi A."/>
            <person name="Mitarai S."/>
        </authorList>
    </citation>
    <scope>NUCLEOTIDE SEQUENCE</scope>
    <source>
        <strain evidence="4">JCM 16369</strain>
    </source>
</reference>
<keyword evidence="1" id="KW-0812">Transmembrane</keyword>
<dbReference type="RefSeq" id="WP_240178275.1">
    <property type="nucleotide sequence ID" value="NZ_CP092362.2"/>
</dbReference>
<dbReference type="PANTHER" id="PTHR33371:SF19">
    <property type="entry name" value="MCE-FAMILY PROTEIN MCE4A"/>
    <property type="match status" value="1"/>
</dbReference>
<dbReference type="InterPro" id="IPR024516">
    <property type="entry name" value="Mce_C"/>
</dbReference>
<organism evidence="4 5">
    <name type="scientific">Mycolicibacterium crocinum</name>
    <dbReference type="NCBI Taxonomy" id="388459"/>
    <lineage>
        <taxon>Bacteria</taxon>
        <taxon>Bacillati</taxon>
        <taxon>Actinomycetota</taxon>
        <taxon>Actinomycetes</taxon>
        <taxon>Mycobacteriales</taxon>
        <taxon>Mycobacteriaceae</taxon>
        <taxon>Mycolicibacterium</taxon>
    </lineage>
</organism>
<keyword evidence="5" id="KW-1185">Reference proteome</keyword>
<dbReference type="InterPro" id="IPR005693">
    <property type="entry name" value="Mce"/>
</dbReference>
<dbReference type="Pfam" id="PF11887">
    <property type="entry name" value="Mce4_CUP1"/>
    <property type="match status" value="1"/>
</dbReference>
<dbReference type="NCBIfam" id="TIGR00996">
    <property type="entry name" value="Mtu_fam_mce"/>
    <property type="match status" value="1"/>
</dbReference>
<evidence type="ECO:0000313" key="5">
    <source>
        <dbReference type="Proteomes" id="UP001055337"/>
    </source>
</evidence>
<protein>
    <submittedName>
        <fullName evidence="4">MCE family protein</fullName>
    </submittedName>
</protein>
<feature type="domain" description="Mammalian cell entry C-terminal" evidence="3">
    <location>
        <begin position="141"/>
        <end position="356"/>
    </location>
</feature>
<gene>
    <name evidence="4" type="ORF">MI149_01025</name>
</gene>
<dbReference type="InterPro" id="IPR052336">
    <property type="entry name" value="MlaD_Phospholipid_Transporter"/>
</dbReference>
<evidence type="ECO:0000256" key="1">
    <source>
        <dbReference type="SAM" id="Phobius"/>
    </source>
</evidence>
<evidence type="ECO:0000313" key="4">
    <source>
        <dbReference type="EMBL" id="ULN41763.1"/>
    </source>
</evidence>
<proteinExistence type="predicted"/>
<accession>A0ABY3TR19</accession>
<name>A0ABY3TR19_9MYCO</name>
<dbReference type="PANTHER" id="PTHR33371">
    <property type="entry name" value="INTERMEMBRANE PHOSPHOLIPID TRANSPORT SYSTEM BINDING PROTEIN MLAD-RELATED"/>
    <property type="match status" value="1"/>
</dbReference>
<keyword evidence="1" id="KW-1133">Transmembrane helix</keyword>
<dbReference type="Pfam" id="PF02470">
    <property type="entry name" value="MlaD"/>
    <property type="match status" value="1"/>
</dbReference>
<feature type="transmembrane region" description="Helical" evidence="1">
    <location>
        <begin position="27"/>
        <end position="45"/>
    </location>
</feature>
<dbReference type="EMBL" id="CP092362">
    <property type="protein sequence ID" value="ULN41763.1"/>
    <property type="molecule type" value="Genomic_DNA"/>
</dbReference>
<keyword evidence="1" id="KW-0472">Membrane</keyword>
<dbReference type="Proteomes" id="UP001055337">
    <property type="component" value="Chromosome"/>
</dbReference>
<evidence type="ECO:0000259" key="3">
    <source>
        <dbReference type="Pfam" id="PF11887"/>
    </source>
</evidence>
<evidence type="ECO:0000259" key="2">
    <source>
        <dbReference type="Pfam" id="PF02470"/>
    </source>
</evidence>
<feature type="domain" description="Mce/MlaD" evidence="2">
    <location>
        <begin position="55"/>
        <end position="134"/>
    </location>
</feature>
<dbReference type="InterPro" id="IPR003399">
    <property type="entry name" value="Mce/MlaD"/>
</dbReference>